<comment type="caution">
    <text evidence="1">The sequence shown here is derived from an EMBL/GenBank/DDBJ whole genome shotgun (WGS) entry which is preliminary data.</text>
</comment>
<dbReference type="PANTHER" id="PTHR10443:SF12">
    <property type="entry name" value="DIPEPTIDASE"/>
    <property type="match status" value="1"/>
</dbReference>
<gene>
    <name evidence="1" type="ORF">MMF97_12190</name>
</gene>
<dbReference type="InterPro" id="IPR008257">
    <property type="entry name" value="Pept_M19"/>
</dbReference>
<reference evidence="1" key="1">
    <citation type="submission" date="2022-03" db="EMBL/GenBank/DDBJ databases">
        <authorList>
            <person name="Woo C.Y."/>
        </authorList>
    </citation>
    <scope>NUCLEOTIDE SEQUENCE</scope>
    <source>
        <strain evidence="1">CYS-01</strain>
    </source>
</reference>
<keyword evidence="2" id="KW-1185">Reference proteome</keyword>
<dbReference type="RefSeq" id="WP_243362667.1">
    <property type="nucleotide sequence ID" value="NZ_JALGBH010000002.1"/>
</dbReference>
<dbReference type="CDD" id="cd01301">
    <property type="entry name" value="rDP_like"/>
    <property type="match status" value="1"/>
</dbReference>
<dbReference type="SUPFAM" id="SSF51556">
    <property type="entry name" value="Metallo-dependent hydrolases"/>
    <property type="match status" value="1"/>
</dbReference>
<dbReference type="EMBL" id="JALGBH010000002">
    <property type="protein sequence ID" value="MCJ0743475.1"/>
    <property type="molecule type" value="Genomic_DNA"/>
</dbReference>
<dbReference type="Gene3D" id="3.20.20.140">
    <property type="entry name" value="Metal-dependent hydrolases"/>
    <property type="match status" value="1"/>
</dbReference>
<sequence>MRPLHLTLGLLLTMGAVKAQKNSEQIHRSAILVDTHGDILHKQIKTGEDLGKLQTTGQFDLVRAKQGGLDVQVFSIWCDETGGFAIANQEIDTLYSLIKRYPNKIALVKNAEELKKAVKQNKLAAMIGVEGGHMIENSLQKLEELAKRGMIYLTLTWNNSTSWASSAAEESSGKVKPENAGLNDFGKQVVKKLNDLGVLVDLSHVGEKTFYDAIAVSTKPILVSHSSVYAINPVPRNIKDDQIRAVGKNGGVISVNFYSGFLDPDYDRNYKAFFNKHDEELKALSTKYGKAAAKDSLSVKYPAETELLKPSVALLVDHIDHIVKLIGIDHVGLGADFDGAESFPRGLNSVADYPKVTEELYKRGYKKEDIEKMLGGNFIRILKINKGK</sequence>
<dbReference type="PANTHER" id="PTHR10443">
    <property type="entry name" value="MICROSOMAL DIPEPTIDASE"/>
    <property type="match status" value="1"/>
</dbReference>
<evidence type="ECO:0000313" key="2">
    <source>
        <dbReference type="Proteomes" id="UP001165460"/>
    </source>
</evidence>
<dbReference type="InterPro" id="IPR032466">
    <property type="entry name" value="Metal_Hydrolase"/>
</dbReference>
<dbReference type="PROSITE" id="PS51365">
    <property type="entry name" value="RENAL_DIPEPTIDASE_2"/>
    <property type="match status" value="1"/>
</dbReference>
<name>A0ABS9ZYU3_9SPHI</name>
<accession>A0ABS9ZYU3</accession>
<evidence type="ECO:0000313" key="1">
    <source>
        <dbReference type="EMBL" id="MCJ0743475.1"/>
    </source>
</evidence>
<organism evidence="1 2">
    <name type="scientific">Pedobacter montanisoli</name>
    <dbReference type="NCBI Taxonomy" id="2923277"/>
    <lineage>
        <taxon>Bacteria</taxon>
        <taxon>Pseudomonadati</taxon>
        <taxon>Bacteroidota</taxon>
        <taxon>Sphingobacteriia</taxon>
        <taxon>Sphingobacteriales</taxon>
        <taxon>Sphingobacteriaceae</taxon>
        <taxon>Pedobacter</taxon>
    </lineage>
</organism>
<proteinExistence type="predicted"/>
<protein>
    <submittedName>
        <fullName evidence="1">Dipeptidase</fullName>
    </submittedName>
</protein>
<dbReference type="Pfam" id="PF01244">
    <property type="entry name" value="Peptidase_M19"/>
    <property type="match status" value="1"/>
</dbReference>
<dbReference type="Proteomes" id="UP001165460">
    <property type="component" value="Unassembled WGS sequence"/>
</dbReference>